<dbReference type="OrthoDB" id="2575228at2759"/>
<dbReference type="RefSeq" id="XP_001239498.1">
    <property type="nucleotide sequence ID" value="XM_001239497.2"/>
</dbReference>
<dbReference type="GeneID" id="4559040"/>
<dbReference type="InParanoid" id="J3K1N5"/>
<reference evidence="3" key="1">
    <citation type="journal article" date="2009" name="Genome Res.">
        <title>Comparative genomic analyses of the human fungal pathogens Coccidioides and their relatives.</title>
        <authorList>
            <person name="Sharpton T.J."/>
            <person name="Stajich J.E."/>
            <person name="Rounsley S.D."/>
            <person name="Gardner M.J."/>
            <person name="Wortman J.R."/>
            <person name="Jordar V.S."/>
            <person name="Maiti R."/>
            <person name="Kodira C.D."/>
            <person name="Neafsey D.E."/>
            <person name="Zeng Q."/>
            <person name="Hung C.-Y."/>
            <person name="McMahan C."/>
            <person name="Muszewska A."/>
            <person name="Grynberg M."/>
            <person name="Mandel M.A."/>
            <person name="Kellner E.M."/>
            <person name="Barker B.M."/>
            <person name="Galgiani J.N."/>
            <person name="Orbach M.J."/>
            <person name="Kirkland T.N."/>
            <person name="Cole G.T."/>
            <person name="Henn M.R."/>
            <person name="Birren B.W."/>
            <person name="Taylor J.W."/>
        </authorList>
    </citation>
    <scope>NUCLEOTIDE SEQUENCE [LARGE SCALE GENOMIC DNA]</scope>
    <source>
        <strain evidence="3">RS</strain>
    </source>
</reference>
<feature type="compositionally biased region" description="Polar residues" evidence="1">
    <location>
        <begin position="476"/>
        <end position="504"/>
    </location>
</feature>
<feature type="region of interest" description="Disordered" evidence="1">
    <location>
        <begin position="1"/>
        <end position="43"/>
    </location>
</feature>
<dbReference type="OMA" id="MFAQPFD"/>
<evidence type="ECO:0000313" key="3">
    <source>
        <dbReference type="Proteomes" id="UP000001261"/>
    </source>
</evidence>
<dbReference type="VEuPathDB" id="FungiDB:CIMG_09119"/>
<feature type="compositionally biased region" description="Pro residues" evidence="1">
    <location>
        <begin position="390"/>
        <end position="399"/>
    </location>
</feature>
<dbReference type="KEGG" id="cim:CIMG_09119"/>
<feature type="compositionally biased region" description="Polar residues" evidence="1">
    <location>
        <begin position="228"/>
        <end position="248"/>
    </location>
</feature>
<feature type="region of interest" description="Disordered" evidence="1">
    <location>
        <begin position="379"/>
        <end position="504"/>
    </location>
</feature>
<protein>
    <submittedName>
        <fullName evidence="2">Uncharacterized protein</fullName>
    </submittedName>
</protein>
<dbReference type="EMBL" id="GG704915">
    <property type="protein sequence ID" value="EAS27915.3"/>
    <property type="molecule type" value="Genomic_DNA"/>
</dbReference>
<feature type="region of interest" description="Disordered" evidence="1">
    <location>
        <begin position="522"/>
        <end position="547"/>
    </location>
</feature>
<dbReference type="STRING" id="246410.J3K1N5"/>
<proteinExistence type="predicted"/>
<feature type="compositionally biased region" description="Low complexity" evidence="1">
    <location>
        <begin position="413"/>
        <end position="435"/>
    </location>
</feature>
<sequence length="572" mass="62424">MMPLSNSVEDSTKTEDKDQHIAAQSADGSLQSAFDQHDEIQTFRHASNKEVPLSCGLEDPFHASLSSIMKGGELSSQHWSPHLSPFHTSETLCSEATQAFDNVSRLSTVDEFTFDSGLLFRGRKETDSRSASTLRQRPTYKYGDLSATDLSNHKSNDYVGSIRKQGSPFELTISPRSSCTMAYQEAWHGRFPSCGQPAGERISISPMPQTAIQRDYITPAVNTRRASEQSASPTQYGSNMVSPTQHSTMPAPCTASFPRCLEHTTPSPIALPSSQTAPMHLLRSQSEGSVYQPWNSQLLDTSLYQYSHHEHQPSDAQTWWGPSSLPNRGLQPYSHSGYAPMLMAPAPQRPQHNRTDHTAVPVHDADLSLHVTQHTELPHVTEPSLTVPPLSCPEPPAGPQYPLELAPESLQRPPSFGSSHNSASPSHASSVSPGSTVPPMTPARVTPIGASHRSPKSRQQITNHQRRTNPRKASSFPGTSTSKITRTMPVHNTTPHCSSTMGNRNPVTVSFVNFTPEDSQKLLTGVAPSGSSKTKARREQEAREKRRKLSEAALLAVRKAGGDVEALEAVLC</sequence>
<feature type="region of interest" description="Disordered" evidence="1">
    <location>
        <begin position="224"/>
        <end position="249"/>
    </location>
</feature>
<name>J3K1N5_COCIM</name>
<accession>J3K1N5</accession>
<feature type="compositionally biased region" description="Basic and acidic residues" evidence="1">
    <location>
        <begin position="10"/>
        <end position="20"/>
    </location>
</feature>
<gene>
    <name evidence="2" type="ORF">CIMG_09119</name>
</gene>
<dbReference type="AlphaFoldDB" id="J3K1N5"/>
<dbReference type="Proteomes" id="UP000001261">
    <property type="component" value="Unassembled WGS sequence"/>
</dbReference>
<organism evidence="2 3">
    <name type="scientific">Coccidioides immitis (strain RS)</name>
    <name type="common">Valley fever fungus</name>
    <dbReference type="NCBI Taxonomy" id="246410"/>
    <lineage>
        <taxon>Eukaryota</taxon>
        <taxon>Fungi</taxon>
        <taxon>Dikarya</taxon>
        <taxon>Ascomycota</taxon>
        <taxon>Pezizomycotina</taxon>
        <taxon>Eurotiomycetes</taxon>
        <taxon>Eurotiomycetidae</taxon>
        <taxon>Onygenales</taxon>
        <taxon>Onygenaceae</taxon>
        <taxon>Coccidioides</taxon>
    </lineage>
</organism>
<evidence type="ECO:0000313" key="2">
    <source>
        <dbReference type="EMBL" id="EAS27915.3"/>
    </source>
</evidence>
<reference evidence="3" key="2">
    <citation type="journal article" date="2010" name="Genome Res.">
        <title>Population genomic sequencing of Coccidioides fungi reveals recent hybridization and transposon control.</title>
        <authorList>
            <person name="Neafsey D.E."/>
            <person name="Barker B.M."/>
            <person name="Sharpton T.J."/>
            <person name="Stajich J.E."/>
            <person name="Park D.J."/>
            <person name="Whiston E."/>
            <person name="Hung C.-Y."/>
            <person name="McMahan C."/>
            <person name="White J."/>
            <person name="Sykes S."/>
            <person name="Heiman D."/>
            <person name="Young S."/>
            <person name="Zeng Q."/>
            <person name="Abouelleil A."/>
            <person name="Aftuck L."/>
            <person name="Bessette D."/>
            <person name="Brown A."/>
            <person name="FitzGerald M."/>
            <person name="Lui A."/>
            <person name="Macdonald J.P."/>
            <person name="Priest M."/>
            <person name="Orbach M.J."/>
            <person name="Galgiani J.N."/>
            <person name="Kirkland T.N."/>
            <person name="Cole G.T."/>
            <person name="Birren B.W."/>
            <person name="Henn M.R."/>
            <person name="Taylor J.W."/>
            <person name="Rounsley S.D."/>
        </authorList>
    </citation>
    <scope>GENOME REANNOTATION</scope>
    <source>
        <strain evidence="3">RS</strain>
    </source>
</reference>
<keyword evidence="3" id="KW-1185">Reference proteome</keyword>
<evidence type="ECO:0000256" key="1">
    <source>
        <dbReference type="SAM" id="MobiDB-lite"/>
    </source>
</evidence>